<gene>
    <name evidence="5" type="ORF">HMN09_00870500</name>
</gene>
<feature type="repeat" description="ANK" evidence="3">
    <location>
        <begin position="93"/>
        <end position="129"/>
    </location>
</feature>
<dbReference type="Proteomes" id="UP000613580">
    <property type="component" value="Unassembled WGS sequence"/>
</dbReference>
<organism evidence="5 6">
    <name type="scientific">Mycena chlorophos</name>
    <name type="common">Agaric fungus</name>
    <name type="synonym">Agaricus chlorophos</name>
    <dbReference type="NCBI Taxonomy" id="658473"/>
    <lineage>
        <taxon>Eukaryota</taxon>
        <taxon>Fungi</taxon>
        <taxon>Dikarya</taxon>
        <taxon>Basidiomycota</taxon>
        <taxon>Agaricomycotina</taxon>
        <taxon>Agaricomycetes</taxon>
        <taxon>Agaricomycetidae</taxon>
        <taxon>Agaricales</taxon>
        <taxon>Marasmiineae</taxon>
        <taxon>Mycenaceae</taxon>
        <taxon>Mycena</taxon>
    </lineage>
</organism>
<protein>
    <submittedName>
        <fullName evidence="5">ANK-REP-REGION domain-containing protein</fullName>
    </submittedName>
</protein>
<dbReference type="Gene3D" id="1.25.40.20">
    <property type="entry name" value="Ankyrin repeat-containing domain"/>
    <property type="match status" value="2"/>
</dbReference>
<dbReference type="EMBL" id="JACAZE010000012">
    <property type="protein sequence ID" value="KAF7302369.1"/>
    <property type="molecule type" value="Genomic_DNA"/>
</dbReference>
<evidence type="ECO:0000313" key="6">
    <source>
        <dbReference type="Proteomes" id="UP000613580"/>
    </source>
</evidence>
<sequence length="178" mass="18603">MSSEDGASNNERLLAAARDDNEEMLTEVFEQGGFDINFQDGLGNTGTAVALLSTNLIKPSAALHYAASLGSTDVLELILEHEECDVDPINRLEKATPLHLAVRIEDPELRVLVVSSLLDAGANTGIKDKNGDTVVEVAAGDVQVLALIRKARAQAAVSLDDVASDDDASGSGSGSDDD</sequence>
<dbReference type="PROSITE" id="PS50297">
    <property type="entry name" value="ANK_REP_REGION"/>
    <property type="match status" value="1"/>
</dbReference>
<proteinExistence type="predicted"/>
<name>A0A8H6W1T0_MYCCL</name>
<dbReference type="InterPro" id="IPR002110">
    <property type="entry name" value="Ankyrin_rpt"/>
</dbReference>
<accession>A0A8H6W1T0</accession>
<dbReference type="AlphaFoldDB" id="A0A8H6W1T0"/>
<evidence type="ECO:0000256" key="3">
    <source>
        <dbReference type="PROSITE-ProRule" id="PRU00023"/>
    </source>
</evidence>
<dbReference type="PANTHER" id="PTHR24189">
    <property type="entry name" value="MYOTROPHIN"/>
    <property type="match status" value="1"/>
</dbReference>
<evidence type="ECO:0000256" key="4">
    <source>
        <dbReference type="SAM" id="MobiDB-lite"/>
    </source>
</evidence>
<keyword evidence="1" id="KW-0677">Repeat</keyword>
<feature type="region of interest" description="Disordered" evidence="4">
    <location>
        <begin position="159"/>
        <end position="178"/>
    </location>
</feature>
<dbReference type="SUPFAM" id="SSF48403">
    <property type="entry name" value="Ankyrin repeat"/>
    <property type="match status" value="1"/>
</dbReference>
<evidence type="ECO:0000313" key="5">
    <source>
        <dbReference type="EMBL" id="KAF7302369.1"/>
    </source>
</evidence>
<dbReference type="InterPro" id="IPR036770">
    <property type="entry name" value="Ankyrin_rpt-contain_sf"/>
</dbReference>
<dbReference type="PROSITE" id="PS50088">
    <property type="entry name" value="ANK_REPEAT"/>
    <property type="match status" value="1"/>
</dbReference>
<evidence type="ECO:0000256" key="2">
    <source>
        <dbReference type="ARBA" id="ARBA00023043"/>
    </source>
</evidence>
<comment type="caution">
    <text evidence="5">The sequence shown here is derived from an EMBL/GenBank/DDBJ whole genome shotgun (WGS) entry which is preliminary data.</text>
</comment>
<keyword evidence="6" id="KW-1185">Reference proteome</keyword>
<dbReference type="OrthoDB" id="9995210at2759"/>
<keyword evidence="2 3" id="KW-0040">ANK repeat</keyword>
<evidence type="ECO:0000256" key="1">
    <source>
        <dbReference type="ARBA" id="ARBA00022737"/>
    </source>
</evidence>
<dbReference type="InterPro" id="IPR050745">
    <property type="entry name" value="Multifunctional_regulatory"/>
</dbReference>
<reference evidence="5" key="1">
    <citation type="submission" date="2020-05" db="EMBL/GenBank/DDBJ databases">
        <title>Mycena genomes resolve the evolution of fungal bioluminescence.</title>
        <authorList>
            <person name="Tsai I.J."/>
        </authorList>
    </citation>
    <scope>NUCLEOTIDE SEQUENCE</scope>
    <source>
        <strain evidence="5">110903Hualien_Pintung</strain>
    </source>
</reference>
<dbReference type="Pfam" id="PF12796">
    <property type="entry name" value="Ank_2"/>
    <property type="match status" value="1"/>
</dbReference>
<dbReference type="PANTHER" id="PTHR24189:SF50">
    <property type="entry name" value="ANKYRIN REPEAT AND SOCS BOX PROTEIN 2"/>
    <property type="match status" value="1"/>
</dbReference>